<evidence type="ECO:0000256" key="1">
    <source>
        <dbReference type="ARBA" id="ARBA00004114"/>
    </source>
</evidence>
<dbReference type="GeneID" id="36554013"/>
<feature type="compositionally biased region" description="Polar residues" evidence="14">
    <location>
        <begin position="251"/>
        <end position="264"/>
    </location>
</feature>
<dbReference type="GO" id="GO:0000132">
    <property type="term" value="P:establishment of mitotic spindle orientation"/>
    <property type="evidence" value="ECO:0007669"/>
    <property type="project" value="TreeGrafter"/>
</dbReference>
<comment type="caution">
    <text evidence="16">The sequence shown here is derived from an EMBL/GenBank/DDBJ whole genome shotgun (WGS) entry which is preliminary data.</text>
</comment>
<dbReference type="EMBL" id="MSFO01000001">
    <property type="protein sequence ID" value="PLB55795.1"/>
    <property type="molecule type" value="Genomic_DNA"/>
</dbReference>
<feature type="compositionally biased region" description="Polar residues" evidence="14">
    <location>
        <begin position="209"/>
        <end position="225"/>
    </location>
</feature>
<keyword evidence="10 13" id="KW-0175">Coiled coil</keyword>
<feature type="compositionally biased region" description="Low complexity" evidence="14">
    <location>
        <begin position="287"/>
        <end position="310"/>
    </location>
</feature>
<keyword evidence="5" id="KW-0963">Cytoplasm</keyword>
<feature type="compositionally biased region" description="Basic and acidic residues" evidence="14">
    <location>
        <begin position="1222"/>
        <end position="1231"/>
    </location>
</feature>
<dbReference type="VEuPathDB" id="FungiDB:P170DRAFT_400217"/>
<dbReference type="Pfam" id="PF12455">
    <property type="entry name" value="Dynactin"/>
    <property type="match status" value="1"/>
</dbReference>
<dbReference type="PANTHER" id="PTHR18916">
    <property type="entry name" value="DYNACTIN 1-RELATED MICROTUBULE-BINDING"/>
    <property type="match status" value="1"/>
</dbReference>
<evidence type="ECO:0000313" key="17">
    <source>
        <dbReference type="Proteomes" id="UP000234275"/>
    </source>
</evidence>
<dbReference type="GO" id="GO:0000743">
    <property type="term" value="P:nuclear migration involved in conjugation with cellular fusion"/>
    <property type="evidence" value="ECO:0007669"/>
    <property type="project" value="TreeGrafter"/>
</dbReference>
<dbReference type="SMART" id="SM01052">
    <property type="entry name" value="CAP_GLY"/>
    <property type="match status" value="1"/>
</dbReference>
<keyword evidence="7" id="KW-0493">Microtubule</keyword>
<feature type="region of interest" description="Disordered" evidence="14">
    <location>
        <begin position="1311"/>
        <end position="1333"/>
    </location>
</feature>
<dbReference type="GO" id="GO:0051286">
    <property type="term" value="C:cell tip"/>
    <property type="evidence" value="ECO:0007669"/>
    <property type="project" value="TreeGrafter"/>
</dbReference>
<evidence type="ECO:0000256" key="10">
    <source>
        <dbReference type="ARBA" id="ARBA00023054"/>
    </source>
</evidence>
<dbReference type="Gene3D" id="2.30.30.190">
    <property type="entry name" value="CAP Gly-rich-like domain"/>
    <property type="match status" value="1"/>
</dbReference>
<keyword evidence="11" id="KW-0206">Cytoskeleton</keyword>
<dbReference type="Pfam" id="PF01302">
    <property type="entry name" value="CAP_GLY"/>
    <property type="match status" value="1"/>
</dbReference>
<dbReference type="GO" id="GO:0005814">
    <property type="term" value="C:centriole"/>
    <property type="evidence" value="ECO:0007669"/>
    <property type="project" value="UniProtKB-SubCell"/>
</dbReference>
<dbReference type="STRING" id="1392250.A0A2I2GSE2"/>
<keyword evidence="9" id="KW-0243">Dynein</keyword>
<evidence type="ECO:0000256" key="11">
    <source>
        <dbReference type="ARBA" id="ARBA00023212"/>
    </source>
</evidence>
<dbReference type="PROSITE" id="PS50245">
    <property type="entry name" value="CAP_GLY_2"/>
    <property type="match status" value="1"/>
</dbReference>
<dbReference type="RefSeq" id="XP_024711097.1">
    <property type="nucleotide sequence ID" value="XM_024846314.1"/>
</dbReference>
<protein>
    <submittedName>
        <fullName evidence="16">Dynactin</fullName>
    </submittedName>
</protein>
<evidence type="ECO:0000256" key="3">
    <source>
        <dbReference type="ARBA" id="ARBA00004544"/>
    </source>
</evidence>
<keyword evidence="8" id="KW-0498">Mitosis</keyword>
<dbReference type="GO" id="GO:0030286">
    <property type="term" value="C:dynein complex"/>
    <property type="evidence" value="ECO:0007669"/>
    <property type="project" value="UniProtKB-KW"/>
</dbReference>
<dbReference type="GO" id="GO:0005819">
    <property type="term" value="C:spindle"/>
    <property type="evidence" value="ECO:0007669"/>
    <property type="project" value="UniProtKB-SubCell"/>
</dbReference>
<dbReference type="OrthoDB" id="2130750at2759"/>
<dbReference type="PROSITE" id="PS00845">
    <property type="entry name" value="CAP_GLY_1"/>
    <property type="match status" value="1"/>
</dbReference>
<dbReference type="InterPro" id="IPR000938">
    <property type="entry name" value="CAP-Gly_domain"/>
</dbReference>
<name>A0A2I2GSE2_9EURO</name>
<feature type="compositionally biased region" description="Low complexity" evidence="14">
    <location>
        <begin position="126"/>
        <end position="139"/>
    </location>
</feature>
<evidence type="ECO:0000256" key="2">
    <source>
        <dbReference type="ARBA" id="ARBA00004186"/>
    </source>
</evidence>
<keyword evidence="17" id="KW-1185">Reference proteome</keyword>
<proteinExistence type="inferred from homology"/>
<evidence type="ECO:0000256" key="6">
    <source>
        <dbReference type="ARBA" id="ARBA00022618"/>
    </source>
</evidence>
<dbReference type="InterPro" id="IPR036859">
    <property type="entry name" value="CAP-Gly_dom_sf"/>
</dbReference>
<feature type="region of interest" description="Disordered" evidence="14">
    <location>
        <begin position="1206"/>
        <end position="1231"/>
    </location>
</feature>
<dbReference type="GO" id="GO:0051301">
    <property type="term" value="P:cell division"/>
    <property type="evidence" value="ECO:0007669"/>
    <property type="project" value="UniProtKB-KW"/>
</dbReference>
<evidence type="ECO:0000256" key="14">
    <source>
        <dbReference type="SAM" id="MobiDB-lite"/>
    </source>
</evidence>
<reference evidence="16 17" key="1">
    <citation type="submission" date="2016-12" db="EMBL/GenBank/DDBJ databases">
        <title>The genomes of Aspergillus section Nigri reveals drivers in fungal speciation.</title>
        <authorList>
            <consortium name="DOE Joint Genome Institute"/>
            <person name="Vesth T.C."/>
            <person name="Nybo J."/>
            <person name="Theobald S."/>
            <person name="Brandl J."/>
            <person name="Frisvad J.C."/>
            <person name="Nielsen K.F."/>
            <person name="Lyhne E.K."/>
            <person name="Kogle M.E."/>
            <person name="Kuo A."/>
            <person name="Riley R."/>
            <person name="Clum A."/>
            <person name="Nolan M."/>
            <person name="Lipzen A."/>
            <person name="Salamov A."/>
            <person name="Henrissat B."/>
            <person name="Wiebenga A."/>
            <person name="De Vries R.P."/>
            <person name="Grigoriev I.V."/>
            <person name="Mortensen U.H."/>
            <person name="Andersen M.R."/>
            <person name="Baker S.E."/>
        </authorList>
    </citation>
    <scope>NUCLEOTIDE SEQUENCE [LARGE SCALE GENOMIC DNA]</scope>
    <source>
        <strain evidence="16 17">IBT 23096</strain>
    </source>
</reference>
<comment type="subcellular location">
    <subcellularLocation>
        <location evidence="3">Cytoplasm</location>
        <location evidence="3">Cell cortex</location>
    </subcellularLocation>
    <subcellularLocation>
        <location evidence="1">Cytoplasm</location>
        <location evidence="1">Cytoskeleton</location>
        <location evidence="1">Microtubule organizing center</location>
        <location evidence="1">Centrosome</location>
        <location evidence="1">Centriole</location>
    </subcellularLocation>
    <subcellularLocation>
        <location evidence="2">Cytoplasm</location>
        <location evidence="2">Cytoskeleton</location>
        <location evidence="2">Spindle</location>
    </subcellularLocation>
</comment>
<organism evidence="16 17">
    <name type="scientific">Aspergillus steynii IBT 23096</name>
    <dbReference type="NCBI Taxonomy" id="1392250"/>
    <lineage>
        <taxon>Eukaryota</taxon>
        <taxon>Fungi</taxon>
        <taxon>Dikarya</taxon>
        <taxon>Ascomycota</taxon>
        <taxon>Pezizomycotina</taxon>
        <taxon>Eurotiomycetes</taxon>
        <taxon>Eurotiomycetidae</taxon>
        <taxon>Eurotiales</taxon>
        <taxon>Aspergillaceae</taxon>
        <taxon>Aspergillus</taxon>
        <taxon>Aspergillus subgen. Circumdati</taxon>
    </lineage>
</organism>
<evidence type="ECO:0000256" key="12">
    <source>
        <dbReference type="ARBA" id="ARBA00023306"/>
    </source>
</evidence>
<dbReference type="GO" id="GO:0005816">
    <property type="term" value="C:spindle pole body"/>
    <property type="evidence" value="ECO:0007669"/>
    <property type="project" value="TreeGrafter"/>
</dbReference>
<evidence type="ECO:0000256" key="7">
    <source>
        <dbReference type="ARBA" id="ARBA00022701"/>
    </source>
</evidence>
<dbReference type="Proteomes" id="UP000234275">
    <property type="component" value="Unassembled WGS sequence"/>
</dbReference>
<keyword evidence="12" id="KW-0131">Cell cycle</keyword>
<keyword evidence="6" id="KW-0132">Cell division</keyword>
<evidence type="ECO:0000313" key="16">
    <source>
        <dbReference type="EMBL" id="PLB55795.1"/>
    </source>
</evidence>
<dbReference type="PANTHER" id="PTHR18916:SF6">
    <property type="entry name" value="DYNACTIN SUBUNIT 1"/>
    <property type="match status" value="1"/>
</dbReference>
<feature type="region of interest" description="Disordered" evidence="14">
    <location>
        <begin position="74"/>
        <end position="317"/>
    </location>
</feature>
<feature type="compositionally biased region" description="Polar residues" evidence="14">
    <location>
        <begin position="151"/>
        <end position="174"/>
    </location>
</feature>
<dbReference type="SUPFAM" id="SSF74924">
    <property type="entry name" value="Cap-Gly domain"/>
    <property type="match status" value="1"/>
</dbReference>
<evidence type="ECO:0000259" key="15">
    <source>
        <dbReference type="PROSITE" id="PS50245"/>
    </source>
</evidence>
<comment type="similarity">
    <text evidence="4">Belongs to the dynactin 150 kDa subunit family.</text>
</comment>
<feature type="domain" description="CAP-Gly" evidence="15">
    <location>
        <begin position="23"/>
        <end position="65"/>
    </location>
</feature>
<dbReference type="InterPro" id="IPR022157">
    <property type="entry name" value="Dynactin"/>
</dbReference>
<sequence length="1370" mass="152450">MEQSIGNVVTLTDGRQATVRFIGTTHFSPGDWIGIELDEPTGKNDGSIQGEQYFECEPGFGMFVRKTAIKATVAQQPARDAKPAAKGSTNVPPANRGRAQSGVAAAGTGIKKVGAAPAANTKRHSASSASPTPASKVAAQRLSLKPPAKSPTKQMSGASTPLSHRSSISGTSRPSVAPPKLRPAAGKSSMGPPPPPSAATRTSRPSISGPATRTTRQNTLDSASTPAGIAKRPVLRPAATNKPSEEPDSGASPNSEAFESGSQQDIDEDAPQIEEPAPKTSRAITGPARASAGRPSLSSPSSSQRQGQNGAVARELEELKTKLRVMEKKRTEDREKLKSLEKLQSDRDKYESIIQKLQAKYQPQQAEIGDLRKKLKESEARLEEVERLQAEHESIMEMATLDREMAEETSDAFRHECDALRGKVEELQLEVEVLREENEEFGQVMSPEEKSSHGWLQMEKTNERLREALLRLRDMTQQQEQELREQVKEMEQDLEDYAAVKSQYESTKEKLLVSENNVEDLKQQLETALGAEEMIEELADKNMRYQEEINELHAAIEDLEALKEINDELEYNHIETEKQLQEEIDYREGLFNEQCRKITQQDEVIDDLEYTLVRFRELVSTLQGDLEDMRASQQISEAEATDLTTRSRAMMDLNLKLQASVTKTQTKTIDIEIGHMEAEEATQHLSILKLYLPEYFEGERNSILALLRFKRVGFKSSLMNSTIREKLSEQASIPAGLEDTFTAYDVLEKLSWIASLCDRFVAYISNCSTDAFGNMKATLFEMEPVERTLNFWLEFLKKDEVNMKKCGTELQRSIALISHLAETYLPSSLEVFSGELCMRSSLTQSYIDHAASSVGRLRALLLSKISAPEGDEEINFLSNKMEGFVSHARGLKVAMGKVNRSLEDLRSRSLSLSQDVSGPFKKTEEAAKELAELTRHLGENIVHLLSDESRTEPLSLEEASRNMSQISTLYAGPSESGSESSDTMSFIFNRLRSLGGNLEELESISSDLSITSEFEKHPNPWIARAAELKSSKTSSPDADEEIRRLKNEINEASTALGVKDKTIEEQTIKVETVEARMRDATKKASMVKELEAKIEEMRTKETELEALVEQQRKELQDMEAEREEIKARLDRVKRASGTTGVATTDGIVVDAGASLATMRENEALRAEVESLQAAVRYLREENRRANILDPYSIQRSAELHSWLDVPLTQPSSSSSTLPNPQEKTHQTASESRDVFTHLLKLTTESNICDLKSTLPSTDPVTRTGWRPSKTKLRYQVLQQRENLSRWTEWKDDVVSQEREQDRLAASRKERLALGRGGGRGHAPRNSVFGGFPQGTGHGMMGRAWEILGMQQDRKTGDGGRSVEPVIADSF</sequence>
<evidence type="ECO:0000256" key="9">
    <source>
        <dbReference type="ARBA" id="ARBA00023017"/>
    </source>
</evidence>
<evidence type="ECO:0000256" key="5">
    <source>
        <dbReference type="ARBA" id="ARBA00022490"/>
    </source>
</evidence>
<evidence type="ECO:0000256" key="4">
    <source>
        <dbReference type="ARBA" id="ARBA00011010"/>
    </source>
</evidence>
<feature type="coiled-coil region" evidence="13">
    <location>
        <begin position="1035"/>
        <end position="1135"/>
    </location>
</feature>
<evidence type="ECO:0000256" key="8">
    <source>
        <dbReference type="ARBA" id="ARBA00022776"/>
    </source>
</evidence>
<dbReference type="GO" id="GO:0005874">
    <property type="term" value="C:microtubule"/>
    <property type="evidence" value="ECO:0007669"/>
    <property type="project" value="UniProtKB-KW"/>
</dbReference>
<gene>
    <name evidence="16" type="ORF">P170DRAFT_400217</name>
</gene>
<accession>A0A2I2GSE2</accession>
<evidence type="ECO:0000256" key="13">
    <source>
        <dbReference type="SAM" id="Coils"/>
    </source>
</evidence>